<dbReference type="InterPro" id="IPR015915">
    <property type="entry name" value="Kelch-typ_b-propeller"/>
</dbReference>
<keyword evidence="3" id="KW-1185">Reference proteome</keyword>
<dbReference type="OrthoDB" id="3420153at2"/>
<sequence length="385" mass="40997">MLAVLVLVGMGWLARPAPEPPPELVVSESPEPTLSATATPEPEDTRPPVATGRWTVLSPVEAPARTRQTMLWTGSDVLVFGGQPDPGPDTGLVLDPDADTWRRMAESPIGSRSGHTAVWTGREMIVFEGAPVGQFAAVVSQDVDGAAYDPATDTWREIARAPVNPRSGHVALWTGEEMLVFGGSRTFETNVQAGAYDPDTDTWRLTAPAPLPRGFGLIAGVWTGEEAVFWTGRGPEDVAAYDPATDTWRLLPPSPVGMRSVAATWTGREMILLGVPEAGSEDIGGMALDMEEERWTVLPPSPQAFAATRVAEWTGEQVVMLGGPQDQPGVAWTPARATWEMLPPAPQPATSGHSAVWIGDSLLLWGGFTAEWPTATGAVWTPTPG</sequence>
<proteinExistence type="predicted"/>
<dbReference type="AlphaFoldDB" id="A0A346Y4X3"/>
<evidence type="ECO:0000256" key="1">
    <source>
        <dbReference type="SAM" id="MobiDB-lite"/>
    </source>
</evidence>
<accession>A0A346Y4X3</accession>
<organism evidence="2 3">
    <name type="scientific">Euzebya pacifica</name>
    <dbReference type="NCBI Taxonomy" id="1608957"/>
    <lineage>
        <taxon>Bacteria</taxon>
        <taxon>Bacillati</taxon>
        <taxon>Actinomycetota</taxon>
        <taxon>Nitriliruptoria</taxon>
        <taxon>Euzebyales</taxon>
    </lineage>
</organism>
<protein>
    <recommendedName>
        <fullName evidence="4">Galactose oxidase</fullName>
    </recommendedName>
</protein>
<dbReference type="Pfam" id="PF24681">
    <property type="entry name" value="Kelch_KLHDC2_KLHL20_DRC7"/>
    <property type="match status" value="1"/>
</dbReference>
<dbReference type="EMBL" id="CP031165">
    <property type="protein sequence ID" value="AXV09520.1"/>
    <property type="molecule type" value="Genomic_DNA"/>
</dbReference>
<dbReference type="KEGG" id="euz:DVS28_a4863"/>
<reference evidence="2 3" key="1">
    <citation type="submission" date="2018-09" db="EMBL/GenBank/DDBJ databases">
        <title>Complete genome sequence of Euzebya sp. DY32-46 isolated from seawater of Pacific Ocean.</title>
        <authorList>
            <person name="Xu L."/>
            <person name="Wu Y.-H."/>
            <person name="Xu X.-W."/>
        </authorList>
    </citation>
    <scope>NUCLEOTIDE SEQUENCE [LARGE SCALE GENOMIC DNA]</scope>
    <source>
        <strain evidence="2 3">DY32-46</strain>
    </source>
</reference>
<dbReference type="SUPFAM" id="SSF117281">
    <property type="entry name" value="Kelch motif"/>
    <property type="match status" value="1"/>
</dbReference>
<dbReference type="Gene3D" id="2.120.10.80">
    <property type="entry name" value="Kelch-type beta propeller"/>
    <property type="match status" value="2"/>
</dbReference>
<dbReference type="Proteomes" id="UP000264006">
    <property type="component" value="Chromosome"/>
</dbReference>
<evidence type="ECO:0000313" key="3">
    <source>
        <dbReference type="Proteomes" id="UP000264006"/>
    </source>
</evidence>
<feature type="region of interest" description="Disordered" evidence="1">
    <location>
        <begin position="16"/>
        <end position="51"/>
    </location>
</feature>
<dbReference type="PANTHER" id="PTHR45632">
    <property type="entry name" value="LD33804P"/>
    <property type="match status" value="1"/>
</dbReference>
<name>A0A346Y4X3_9ACTN</name>
<evidence type="ECO:0008006" key="4">
    <source>
        <dbReference type="Google" id="ProtNLM"/>
    </source>
</evidence>
<evidence type="ECO:0000313" key="2">
    <source>
        <dbReference type="EMBL" id="AXV09520.1"/>
    </source>
</evidence>
<gene>
    <name evidence="2" type="ORF">DVS28_a4863</name>
</gene>